<protein>
    <submittedName>
        <fullName evidence="1">Uncharacterized protein</fullName>
    </submittedName>
</protein>
<evidence type="ECO:0000313" key="1">
    <source>
        <dbReference type="EMBL" id="GAI71014.1"/>
    </source>
</evidence>
<sequence>RTTPDRVGGKFLGKLKKEEEISYGQAKSEI</sequence>
<dbReference type="AlphaFoldDB" id="X1ST87"/>
<comment type="caution">
    <text evidence="1">The sequence shown here is derived from an EMBL/GenBank/DDBJ whole genome shotgun (WGS) entry which is preliminary data.</text>
</comment>
<organism evidence="1">
    <name type="scientific">marine sediment metagenome</name>
    <dbReference type="NCBI Taxonomy" id="412755"/>
    <lineage>
        <taxon>unclassified sequences</taxon>
        <taxon>metagenomes</taxon>
        <taxon>ecological metagenomes</taxon>
    </lineage>
</organism>
<proteinExistence type="predicted"/>
<gene>
    <name evidence="1" type="ORF">S06H3_65683</name>
</gene>
<dbReference type="EMBL" id="BARV01044342">
    <property type="protein sequence ID" value="GAI71014.1"/>
    <property type="molecule type" value="Genomic_DNA"/>
</dbReference>
<name>X1ST87_9ZZZZ</name>
<feature type="non-terminal residue" evidence="1">
    <location>
        <position position="1"/>
    </location>
</feature>
<reference evidence="1" key="1">
    <citation type="journal article" date="2014" name="Front. Microbiol.">
        <title>High frequency of phylogenetically diverse reductive dehalogenase-homologous genes in deep subseafloor sedimentary metagenomes.</title>
        <authorList>
            <person name="Kawai M."/>
            <person name="Futagami T."/>
            <person name="Toyoda A."/>
            <person name="Takaki Y."/>
            <person name="Nishi S."/>
            <person name="Hori S."/>
            <person name="Arai W."/>
            <person name="Tsubouchi T."/>
            <person name="Morono Y."/>
            <person name="Uchiyama I."/>
            <person name="Ito T."/>
            <person name="Fujiyama A."/>
            <person name="Inagaki F."/>
            <person name="Takami H."/>
        </authorList>
    </citation>
    <scope>NUCLEOTIDE SEQUENCE</scope>
    <source>
        <strain evidence="1">Expedition CK06-06</strain>
    </source>
</reference>
<accession>X1ST87</accession>